<protein>
    <recommendedName>
        <fullName evidence="3">DUF222 domain-containing protein</fullName>
    </recommendedName>
</protein>
<keyword evidence="2" id="KW-1185">Reference proteome</keyword>
<gene>
    <name evidence="1" type="ORF">GCM10009821_00170</name>
</gene>
<reference evidence="1 2" key="1">
    <citation type="journal article" date="2019" name="Int. J. Syst. Evol. Microbiol.">
        <title>The Global Catalogue of Microorganisms (GCM) 10K type strain sequencing project: providing services to taxonomists for standard genome sequencing and annotation.</title>
        <authorList>
            <consortium name="The Broad Institute Genomics Platform"/>
            <consortium name="The Broad Institute Genome Sequencing Center for Infectious Disease"/>
            <person name="Wu L."/>
            <person name="Ma J."/>
        </authorList>
    </citation>
    <scope>NUCLEOTIDE SEQUENCE [LARGE SCALE GENOMIC DNA]</scope>
    <source>
        <strain evidence="1 2">JCM 15749</strain>
    </source>
</reference>
<dbReference type="RefSeq" id="WP_344322838.1">
    <property type="nucleotide sequence ID" value="NZ_BAAAPY010000001.1"/>
</dbReference>
<proteinExistence type="predicted"/>
<evidence type="ECO:0008006" key="3">
    <source>
        <dbReference type="Google" id="ProtNLM"/>
    </source>
</evidence>
<dbReference type="Proteomes" id="UP001501480">
    <property type="component" value="Unassembled WGS sequence"/>
</dbReference>
<dbReference type="EMBL" id="BAAAPY010000001">
    <property type="protein sequence ID" value="GAA2068395.1"/>
    <property type="molecule type" value="Genomic_DNA"/>
</dbReference>
<sequence>MFTLLVSEPSETLTDVLERLVEDATLGRSAVTESRHRRVLAHLRVFLDVADLDGLLDPAAAATLQVERDHRPEGAFERVLGPRELLQCLPEFAGPRWLATAAPERRTQLAFIDYVSRELSRSLPVGSRRALLARVRLAVQNARST</sequence>
<organism evidence="1 2">
    <name type="scientific">Aeromicrobium halocynthiae</name>
    <dbReference type="NCBI Taxonomy" id="560557"/>
    <lineage>
        <taxon>Bacteria</taxon>
        <taxon>Bacillati</taxon>
        <taxon>Actinomycetota</taxon>
        <taxon>Actinomycetes</taxon>
        <taxon>Propionibacteriales</taxon>
        <taxon>Nocardioidaceae</taxon>
        <taxon>Aeromicrobium</taxon>
    </lineage>
</organism>
<evidence type="ECO:0000313" key="1">
    <source>
        <dbReference type="EMBL" id="GAA2068395.1"/>
    </source>
</evidence>
<comment type="caution">
    <text evidence="1">The sequence shown here is derived from an EMBL/GenBank/DDBJ whole genome shotgun (WGS) entry which is preliminary data.</text>
</comment>
<evidence type="ECO:0000313" key="2">
    <source>
        <dbReference type="Proteomes" id="UP001501480"/>
    </source>
</evidence>
<name>A0ABN2VPC7_9ACTN</name>
<accession>A0ABN2VPC7</accession>